<sequence length="157" mass="17897">MERVGFVSWTPLDLDRVPLPVYYSYTRRPRLVSFFKFPPRCLPSSKVVLSTGGDARGLNIYPTHLHQPFLDIVNVIAHSFSFSYSQCTPWSHAVLSSFLQVPSPRPSYTLHSSRIALILETLYARYGFALILVTRTNTLLPTLYHCTSTLRHIQPSI</sequence>
<evidence type="ECO:0000313" key="2">
    <source>
        <dbReference type="Proteomes" id="UP000807469"/>
    </source>
</evidence>
<gene>
    <name evidence="1" type="ORF">BDN70DRAFT_571652</name>
</gene>
<proteinExistence type="predicted"/>
<dbReference type="EMBL" id="MU155686">
    <property type="protein sequence ID" value="KAF9471442.1"/>
    <property type="molecule type" value="Genomic_DNA"/>
</dbReference>
<organism evidence="1 2">
    <name type="scientific">Pholiota conissans</name>
    <dbReference type="NCBI Taxonomy" id="109636"/>
    <lineage>
        <taxon>Eukaryota</taxon>
        <taxon>Fungi</taxon>
        <taxon>Dikarya</taxon>
        <taxon>Basidiomycota</taxon>
        <taxon>Agaricomycotina</taxon>
        <taxon>Agaricomycetes</taxon>
        <taxon>Agaricomycetidae</taxon>
        <taxon>Agaricales</taxon>
        <taxon>Agaricineae</taxon>
        <taxon>Strophariaceae</taxon>
        <taxon>Pholiota</taxon>
    </lineage>
</organism>
<protein>
    <submittedName>
        <fullName evidence="1">Uncharacterized protein</fullName>
    </submittedName>
</protein>
<comment type="caution">
    <text evidence="1">The sequence shown here is derived from an EMBL/GenBank/DDBJ whole genome shotgun (WGS) entry which is preliminary data.</text>
</comment>
<reference evidence="1" key="1">
    <citation type="submission" date="2020-11" db="EMBL/GenBank/DDBJ databases">
        <authorList>
            <consortium name="DOE Joint Genome Institute"/>
            <person name="Ahrendt S."/>
            <person name="Riley R."/>
            <person name="Andreopoulos W."/>
            <person name="Labutti K."/>
            <person name="Pangilinan J."/>
            <person name="Ruiz-Duenas F.J."/>
            <person name="Barrasa J.M."/>
            <person name="Sanchez-Garcia M."/>
            <person name="Camarero S."/>
            <person name="Miyauchi S."/>
            <person name="Serrano A."/>
            <person name="Linde D."/>
            <person name="Babiker R."/>
            <person name="Drula E."/>
            <person name="Ayuso-Fernandez I."/>
            <person name="Pacheco R."/>
            <person name="Padilla G."/>
            <person name="Ferreira P."/>
            <person name="Barriuso J."/>
            <person name="Kellner H."/>
            <person name="Castanera R."/>
            <person name="Alfaro M."/>
            <person name="Ramirez L."/>
            <person name="Pisabarro A.G."/>
            <person name="Kuo A."/>
            <person name="Tritt A."/>
            <person name="Lipzen A."/>
            <person name="He G."/>
            <person name="Yan M."/>
            <person name="Ng V."/>
            <person name="Cullen D."/>
            <person name="Martin F."/>
            <person name="Rosso M.-N."/>
            <person name="Henrissat B."/>
            <person name="Hibbett D."/>
            <person name="Martinez A.T."/>
            <person name="Grigoriev I.V."/>
        </authorList>
    </citation>
    <scope>NUCLEOTIDE SEQUENCE</scope>
    <source>
        <strain evidence="1">CIRM-BRFM 674</strain>
    </source>
</reference>
<evidence type="ECO:0000313" key="1">
    <source>
        <dbReference type="EMBL" id="KAF9471442.1"/>
    </source>
</evidence>
<dbReference type="Proteomes" id="UP000807469">
    <property type="component" value="Unassembled WGS sequence"/>
</dbReference>
<dbReference type="AlphaFoldDB" id="A0A9P6CM76"/>
<name>A0A9P6CM76_9AGAR</name>
<accession>A0A9P6CM76</accession>
<keyword evidence="2" id="KW-1185">Reference proteome</keyword>